<sequence length="228" mass="24984">MSNVVLAVVAHPDDEILGCGGALARHVAEGDRVHILILGEGATARDPQRDPQARAVDIERLQQSARRASEILGAEPPEFAGLPDNRFDGMELLDITKRVESVVFELAPGIVYTHFVNDLNIDHRLTHHAVLAACRPMPGRSVRRLLAFEVCSSTELSPSDAPAFRPNHFVAIDGYLQRKLEALSAYDAEMHPFPHVRSPRALEALAQLRGAQVGVVAAEAFELVREIR</sequence>
<dbReference type="PANTHER" id="PTHR12993">
    <property type="entry name" value="N-ACETYLGLUCOSAMINYL-PHOSPHATIDYLINOSITOL DE-N-ACETYLASE-RELATED"/>
    <property type="match status" value="1"/>
</dbReference>
<proteinExistence type="predicted"/>
<keyword evidence="2" id="KW-1185">Reference proteome</keyword>
<evidence type="ECO:0000313" key="1">
    <source>
        <dbReference type="EMBL" id="KRT56381.1"/>
    </source>
</evidence>
<accession>A0A0T5Z0R4</accession>
<protein>
    <submittedName>
        <fullName evidence="1">N-acetylglucosaminyl deacetylase, LmbE family</fullName>
    </submittedName>
</protein>
<dbReference type="InterPro" id="IPR024078">
    <property type="entry name" value="LmbE-like_dom_sf"/>
</dbReference>
<dbReference type="RefSeq" id="WP_060528653.1">
    <property type="nucleotide sequence ID" value="NZ_KQ557154.1"/>
</dbReference>
<gene>
    <name evidence="1" type="ORF">Ga0074115_1438</name>
</gene>
<dbReference type="Proteomes" id="UP000051634">
    <property type="component" value="Unassembled WGS sequence"/>
</dbReference>
<name>A0A0T5Z0R4_9GAMM</name>
<reference evidence="1 2" key="1">
    <citation type="submission" date="2015-11" db="EMBL/GenBank/DDBJ databases">
        <title>The genome of Candidatus Endoriftia persephone in Ridgeia piscesae and population structure of the North Eastern Pacific vestimentiferan symbionts.</title>
        <authorList>
            <person name="Perez M."/>
            <person name="Juniper K.S."/>
        </authorList>
    </citation>
    <scope>NUCLEOTIDE SEQUENCE [LARGE SCALE GENOMIC DNA]</scope>
    <source>
        <strain evidence="1">Ind11</strain>
    </source>
</reference>
<evidence type="ECO:0000313" key="2">
    <source>
        <dbReference type="Proteomes" id="UP000051634"/>
    </source>
</evidence>
<dbReference type="GO" id="GO:0016811">
    <property type="term" value="F:hydrolase activity, acting on carbon-nitrogen (but not peptide) bonds, in linear amides"/>
    <property type="evidence" value="ECO:0007669"/>
    <property type="project" value="TreeGrafter"/>
</dbReference>
<dbReference type="Pfam" id="PF02585">
    <property type="entry name" value="PIG-L"/>
    <property type="match status" value="1"/>
</dbReference>
<dbReference type="AlphaFoldDB" id="A0A0T5Z0R4"/>
<comment type="caution">
    <text evidence="1">The sequence shown here is derived from an EMBL/GenBank/DDBJ whole genome shotgun (WGS) entry which is preliminary data.</text>
</comment>
<dbReference type="OrthoDB" id="9790023at2"/>
<dbReference type="SUPFAM" id="SSF102588">
    <property type="entry name" value="LmbE-like"/>
    <property type="match status" value="1"/>
</dbReference>
<dbReference type="Gene3D" id="3.40.50.10320">
    <property type="entry name" value="LmbE-like"/>
    <property type="match status" value="1"/>
</dbReference>
<dbReference type="EMBL" id="LDXT01000054">
    <property type="protein sequence ID" value="KRT56381.1"/>
    <property type="molecule type" value="Genomic_DNA"/>
</dbReference>
<organism evidence="1 2">
    <name type="scientific">endosymbiont of Ridgeia piscesae</name>
    <dbReference type="NCBI Taxonomy" id="54398"/>
    <lineage>
        <taxon>Bacteria</taxon>
        <taxon>Pseudomonadati</taxon>
        <taxon>Pseudomonadota</taxon>
        <taxon>Gammaproteobacteria</taxon>
        <taxon>sulfur-oxidizing symbionts</taxon>
    </lineage>
</organism>
<dbReference type="PANTHER" id="PTHR12993:SF11">
    <property type="entry name" value="N-ACETYLGLUCOSAMINYL-PHOSPHATIDYLINOSITOL DE-N-ACETYLASE"/>
    <property type="match status" value="1"/>
</dbReference>
<dbReference type="InterPro" id="IPR003737">
    <property type="entry name" value="GlcNAc_PI_deacetylase-related"/>
</dbReference>
<dbReference type="PATRIC" id="fig|54398.3.peg.2972"/>